<gene>
    <name evidence="2" type="ORF">MRX98_04005</name>
</gene>
<accession>A0AA41UJW5</accession>
<evidence type="ECO:0000313" key="2">
    <source>
        <dbReference type="EMBL" id="MCJ8499726.1"/>
    </source>
</evidence>
<protein>
    <submittedName>
        <fullName evidence="2">Type II toxin-antitoxin system VapC family toxin</fullName>
    </submittedName>
</protein>
<dbReference type="Gene3D" id="3.40.50.1010">
    <property type="entry name" value="5'-nuclease"/>
    <property type="match status" value="1"/>
</dbReference>
<dbReference type="AlphaFoldDB" id="A0AA41UJW5"/>
<evidence type="ECO:0000313" key="3">
    <source>
        <dbReference type="Proteomes" id="UP001165427"/>
    </source>
</evidence>
<proteinExistence type="predicted"/>
<dbReference type="EMBL" id="JALJRB010000003">
    <property type="protein sequence ID" value="MCJ8499726.1"/>
    <property type="molecule type" value="Genomic_DNA"/>
</dbReference>
<organism evidence="2 3">
    <name type="scientific">Desulfatitalea alkaliphila</name>
    <dbReference type="NCBI Taxonomy" id="2929485"/>
    <lineage>
        <taxon>Bacteria</taxon>
        <taxon>Pseudomonadati</taxon>
        <taxon>Thermodesulfobacteriota</taxon>
        <taxon>Desulfobacteria</taxon>
        <taxon>Desulfobacterales</taxon>
        <taxon>Desulfosarcinaceae</taxon>
        <taxon>Desulfatitalea</taxon>
    </lineage>
</organism>
<dbReference type="InterPro" id="IPR002716">
    <property type="entry name" value="PIN_dom"/>
</dbReference>
<evidence type="ECO:0000259" key="1">
    <source>
        <dbReference type="Pfam" id="PF01850"/>
    </source>
</evidence>
<name>A0AA41UJW5_9BACT</name>
<feature type="domain" description="PIN" evidence="1">
    <location>
        <begin position="1"/>
        <end position="84"/>
    </location>
</feature>
<dbReference type="RefSeq" id="WP_246903194.1">
    <property type="nucleotide sequence ID" value="NZ_JALJRB010000003.1"/>
</dbReference>
<comment type="caution">
    <text evidence="2">The sequence shown here is derived from an EMBL/GenBank/DDBJ whole genome shotgun (WGS) entry which is preliminary data.</text>
</comment>
<keyword evidence="3" id="KW-1185">Reference proteome</keyword>
<sequence>MVPVITIYEVFKVVLREAGENEAFQCVAAMQKGNIIDLTMNLSISAAKLSMQFNLPMADSIIFATAKKHQCDIWTQDAHFKNLPRVKYFSKIQEGQDQPPAARR</sequence>
<dbReference type="Proteomes" id="UP001165427">
    <property type="component" value="Unassembled WGS sequence"/>
</dbReference>
<dbReference type="Pfam" id="PF01850">
    <property type="entry name" value="PIN"/>
    <property type="match status" value="1"/>
</dbReference>
<reference evidence="2" key="1">
    <citation type="submission" date="2022-04" db="EMBL/GenBank/DDBJ databases">
        <title>Desulfatitalea alkaliphila sp. nov., a novel anaerobic sulfate-reducing bacterium isolated from terrestrial mud volcano, Taman Peninsula, Russia.</title>
        <authorList>
            <person name="Khomyakova M.A."/>
            <person name="Merkel A.Y."/>
            <person name="Slobodkin A.I."/>
        </authorList>
    </citation>
    <scope>NUCLEOTIDE SEQUENCE</scope>
    <source>
        <strain evidence="2">M08but</strain>
    </source>
</reference>
<dbReference type="InterPro" id="IPR029060">
    <property type="entry name" value="PIN-like_dom_sf"/>
</dbReference>
<dbReference type="CDD" id="cd18686">
    <property type="entry name" value="PIN_VapC-like"/>
    <property type="match status" value="1"/>
</dbReference>
<dbReference type="SUPFAM" id="SSF88723">
    <property type="entry name" value="PIN domain-like"/>
    <property type="match status" value="1"/>
</dbReference>